<proteinExistence type="predicted"/>
<feature type="region of interest" description="Disordered" evidence="1">
    <location>
        <begin position="1"/>
        <end position="61"/>
    </location>
</feature>
<comment type="caution">
    <text evidence="3">The sequence shown here is derived from an EMBL/GenBank/DDBJ whole genome shotgun (WGS) entry which is preliminary data.</text>
</comment>
<name>A0A6I2RCJ6_FLAPL</name>
<gene>
    <name evidence="3" type="ORF">GKE97_26200</name>
</gene>
<accession>A0A6I2RCJ6</accession>
<evidence type="ECO:0000313" key="3">
    <source>
        <dbReference type="EMBL" id="MSB22936.1"/>
    </source>
</evidence>
<dbReference type="Pfam" id="PF15535">
    <property type="entry name" value="Ntox37"/>
    <property type="match status" value="1"/>
</dbReference>
<evidence type="ECO:0000259" key="2">
    <source>
        <dbReference type="Pfam" id="PF15535"/>
    </source>
</evidence>
<dbReference type="Proteomes" id="UP000434475">
    <property type="component" value="Unassembled WGS sequence"/>
</dbReference>
<reference evidence="3 4" key="1">
    <citation type="journal article" date="2019" name="Nat. Med.">
        <title>A library of human gut bacterial isolates paired with longitudinal multiomics data enables mechanistic microbiome research.</title>
        <authorList>
            <person name="Poyet M."/>
            <person name="Groussin M."/>
            <person name="Gibbons S.M."/>
            <person name="Avila-Pacheco J."/>
            <person name="Jiang X."/>
            <person name="Kearney S.M."/>
            <person name="Perrotta A.R."/>
            <person name="Berdy B."/>
            <person name="Zhao S."/>
            <person name="Lieberman T.D."/>
            <person name="Swanson P.K."/>
            <person name="Smith M."/>
            <person name="Roesemann S."/>
            <person name="Alexander J.E."/>
            <person name="Rich S.A."/>
            <person name="Livny J."/>
            <person name="Vlamakis H."/>
            <person name="Clish C."/>
            <person name="Bullock K."/>
            <person name="Deik A."/>
            <person name="Scott J."/>
            <person name="Pierce K.A."/>
            <person name="Xavier R.J."/>
            <person name="Alm E.J."/>
        </authorList>
    </citation>
    <scope>NUCLEOTIDE SEQUENCE [LARGE SCALE GENOMIC DNA]</scope>
    <source>
        <strain evidence="3 4">BIOML-A2</strain>
    </source>
</reference>
<evidence type="ECO:0000256" key="1">
    <source>
        <dbReference type="SAM" id="MobiDB-lite"/>
    </source>
</evidence>
<protein>
    <recommendedName>
        <fullName evidence="2">Toxin 37-like C-terminal domain-containing protein</fullName>
    </recommendedName>
</protein>
<dbReference type="AlphaFoldDB" id="A0A6I2RCJ6"/>
<organism evidence="3 4">
    <name type="scientific">Flavonifractor plautii</name>
    <name type="common">Fusobacterium plautii</name>
    <dbReference type="NCBI Taxonomy" id="292800"/>
    <lineage>
        <taxon>Bacteria</taxon>
        <taxon>Bacillati</taxon>
        <taxon>Bacillota</taxon>
        <taxon>Clostridia</taxon>
        <taxon>Eubacteriales</taxon>
        <taxon>Oscillospiraceae</taxon>
        <taxon>Flavonifractor</taxon>
    </lineage>
</organism>
<feature type="domain" description="Toxin 37-like C-terminal" evidence="2">
    <location>
        <begin position="12"/>
        <end position="56"/>
    </location>
</feature>
<sequence length="61" mass="6865">MEWRGQKPVGGDKGSWYDPKTGKSWHPDLNHQPPIGPHWDYTPGKGQPSWRVFPDGSILPG</sequence>
<dbReference type="InterPro" id="IPR029108">
    <property type="entry name" value="Ntox37-like_C"/>
</dbReference>
<evidence type="ECO:0000313" key="4">
    <source>
        <dbReference type="Proteomes" id="UP000434475"/>
    </source>
</evidence>
<dbReference type="EMBL" id="WKPR01000059">
    <property type="protein sequence ID" value="MSB22936.1"/>
    <property type="molecule type" value="Genomic_DNA"/>
</dbReference>